<dbReference type="OrthoDB" id="543859at2759"/>
<accession>A0A7M7JED2</accession>
<organism evidence="3 4">
    <name type="scientific">Varroa destructor</name>
    <name type="common">Honeybee mite</name>
    <dbReference type="NCBI Taxonomy" id="109461"/>
    <lineage>
        <taxon>Eukaryota</taxon>
        <taxon>Metazoa</taxon>
        <taxon>Ecdysozoa</taxon>
        <taxon>Arthropoda</taxon>
        <taxon>Chelicerata</taxon>
        <taxon>Arachnida</taxon>
        <taxon>Acari</taxon>
        <taxon>Parasitiformes</taxon>
        <taxon>Mesostigmata</taxon>
        <taxon>Gamasina</taxon>
        <taxon>Dermanyssoidea</taxon>
        <taxon>Varroidae</taxon>
        <taxon>Varroa</taxon>
    </lineage>
</organism>
<keyword evidence="4" id="KW-1185">Reference proteome</keyword>
<dbReference type="RefSeq" id="XP_022650667.1">
    <property type="nucleotide sequence ID" value="XM_022794932.1"/>
</dbReference>
<feature type="compositionally biased region" description="Basic and acidic residues" evidence="1">
    <location>
        <begin position="19"/>
        <end position="29"/>
    </location>
</feature>
<evidence type="ECO:0000256" key="2">
    <source>
        <dbReference type="SAM" id="Phobius"/>
    </source>
</evidence>
<dbReference type="PANTHER" id="PTHR20992">
    <property type="entry name" value="AT15442P-RELATED"/>
    <property type="match status" value="1"/>
</dbReference>
<evidence type="ECO:0000313" key="4">
    <source>
        <dbReference type="Proteomes" id="UP000594260"/>
    </source>
</evidence>
<feature type="region of interest" description="Disordered" evidence="1">
    <location>
        <begin position="19"/>
        <end position="40"/>
    </location>
</feature>
<proteinExistence type="predicted"/>
<feature type="transmembrane region" description="Helical" evidence="2">
    <location>
        <begin position="235"/>
        <end position="257"/>
    </location>
</feature>
<evidence type="ECO:0000256" key="1">
    <source>
        <dbReference type="SAM" id="MobiDB-lite"/>
    </source>
</evidence>
<dbReference type="EnsemblMetazoa" id="XM_022794930">
    <property type="protein sequence ID" value="XP_022650665"/>
    <property type="gene ID" value="LOC111245921"/>
</dbReference>
<protein>
    <submittedName>
        <fullName evidence="3">Uncharacterized protein</fullName>
    </submittedName>
</protein>
<dbReference type="GeneID" id="111245921"/>
<name>A0A7M7JED2_VARDE</name>
<dbReference type="Proteomes" id="UP000594260">
    <property type="component" value="Unplaced"/>
</dbReference>
<keyword evidence="2" id="KW-0812">Transmembrane</keyword>
<dbReference type="KEGG" id="vde:111245921"/>
<feature type="transmembrane region" description="Helical" evidence="2">
    <location>
        <begin position="200"/>
        <end position="223"/>
    </location>
</feature>
<keyword evidence="2" id="KW-0472">Membrane</keyword>
<evidence type="ECO:0000313" key="3">
    <source>
        <dbReference type="EnsemblMetazoa" id="XP_022650663"/>
    </source>
</evidence>
<dbReference type="EnsemblMetazoa" id="XM_022794932">
    <property type="protein sequence ID" value="XP_022650667"/>
    <property type="gene ID" value="LOC111245921"/>
</dbReference>
<dbReference type="Pfam" id="PF04087">
    <property type="entry name" value="DUF389"/>
    <property type="match status" value="1"/>
</dbReference>
<dbReference type="InterPro" id="IPR005240">
    <property type="entry name" value="DUF389"/>
</dbReference>
<dbReference type="PANTHER" id="PTHR20992:SF9">
    <property type="entry name" value="AT15442P-RELATED"/>
    <property type="match status" value="1"/>
</dbReference>
<reference evidence="3" key="1">
    <citation type="submission" date="2021-01" db="UniProtKB">
        <authorList>
            <consortium name="EnsemblMetazoa"/>
        </authorList>
    </citation>
    <scope>IDENTIFICATION</scope>
</reference>
<dbReference type="EnsemblMetazoa" id="XM_022794931">
    <property type="protein sequence ID" value="XP_022650666"/>
    <property type="gene ID" value="LOC111245921"/>
</dbReference>
<dbReference type="EnsemblMetazoa" id="XM_022794928">
    <property type="protein sequence ID" value="XP_022650663"/>
    <property type="gene ID" value="LOC111245921"/>
</dbReference>
<dbReference type="RefSeq" id="XP_022650665.1">
    <property type="nucleotide sequence ID" value="XM_022794930.1"/>
</dbReference>
<dbReference type="OMA" id="ERRASKC"/>
<dbReference type="RefSeq" id="XP_022650666.1">
    <property type="nucleotide sequence ID" value="XM_022794931.1"/>
</dbReference>
<keyword evidence="2" id="KW-1133">Transmembrane helix</keyword>
<feature type="transmembrane region" description="Helical" evidence="2">
    <location>
        <begin position="174"/>
        <end position="194"/>
    </location>
</feature>
<dbReference type="RefSeq" id="XP_022650662.1">
    <property type="nucleotide sequence ID" value="XM_022794927.1"/>
</dbReference>
<dbReference type="RefSeq" id="XP_022650668.1">
    <property type="nucleotide sequence ID" value="XM_022794933.1"/>
</dbReference>
<dbReference type="RefSeq" id="XP_022650663.1">
    <property type="nucleotide sequence ID" value="XM_022794928.1"/>
</dbReference>
<feature type="region of interest" description="Disordered" evidence="1">
    <location>
        <begin position="625"/>
        <end position="651"/>
    </location>
</feature>
<dbReference type="InParanoid" id="A0A7M7JED2"/>
<dbReference type="EnsemblMetazoa" id="XM_022794927">
    <property type="protein sequence ID" value="XP_022650662"/>
    <property type="gene ID" value="LOC111245921"/>
</dbReference>
<dbReference type="EnsemblMetazoa" id="XM_022794933">
    <property type="protein sequence ID" value="XP_022650668"/>
    <property type="gene ID" value="LOC111245921"/>
</dbReference>
<sequence>MGGGAMWFVVCIPKEDNEKGVQNRNEKNRPTIQFPPISNKTNHNNNVTVVHKQILRDTLAQLEIQDAVWCASPNDNYYQVYFGVESSDDTDMVLRLLTARGIGIDERSTIACMPCAIFYRSNDVKKALDNNDDEVFEDKKSKGFKNAQQKFLKSVTARLTVAQVVEGVRGQGELNFDFVALILLAGMIAALGLMDNSVVSIIAAMLVSPLMGPIMAITFGIIIHDMKLIKTGLRTELCGLVLCLLFGFCFGITMAYFGDETGGLAWGPNTWPNPEQTARGQWRSLWVGALVALPSGGGVAMAILGGNSACLVGVAISASLLPPSINCGTLWSLALMKVFKAAFQEPIQVLVENPRTKEMFNTTTYSAYLAHDGFKAYYFDNANMHKECAVMAINSFCLTLVNILCIIVAGSLFLKIKEIAPEKSLPDTDRFWKHDIKVAREYNRRNTTVGSSGDMAHTVLSEWATVAGIDPKMMQSDDPKARISQLQTLQDILMDAEDDEVFQTVATKVSNLSGADPVRRLSRAVLPQLPKASAGDTVPPVGSGVGAYERRPSVLVGNMLQDYERRLSRFDNSCYINPEFSSTNSDPVIPNHLQNRRRSSVARAMNFSYWPGQSQTPQKLFAEGKEAGRGRLSTNRSVAPVREEEDVYSHI</sequence>
<feature type="transmembrane region" description="Helical" evidence="2">
    <location>
        <begin position="389"/>
        <end position="414"/>
    </location>
</feature>
<dbReference type="AlphaFoldDB" id="A0A7M7JED2"/>